<dbReference type="PROSITE" id="PS00330">
    <property type="entry name" value="HEMOLYSIN_CALCIUM"/>
    <property type="match status" value="7"/>
</dbReference>
<dbReference type="EMBL" id="CP120682">
    <property type="protein sequence ID" value="WKN34354.1"/>
    <property type="molecule type" value="Genomic_DNA"/>
</dbReference>
<reference evidence="3" key="2">
    <citation type="journal article" date="2024" name="Antonie Van Leeuwenhoek">
        <title>Roseihalotalea indica gen. nov., sp. nov., a halophilic Bacteroidetes from mesopelagic Southwest Indian Ocean with higher carbohydrate metabolic potential.</title>
        <authorList>
            <person name="Chen B."/>
            <person name="Zhang M."/>
            <person name="Lin D."/>
            <person name="Ye J."/>
            <person name="Tang K."/>
        </authorList>
    </citation>
    <scope>NUCLEOTIDE SEQUENCE</scope>
    <source>
        <strain evidence="3">TK19036</strain>
    </source>
</reference>
<organism evidence="3">
    <name type="scientific">Roseihalotalea indica</name>
    <dbReference type="NCBI Taxonomy" id="2867963"/>
    <lineage>
        <taxon>Bacteria</taxon>
        <taxon>Pseudomonadati</taxon>
        <taxon>Bacteroidota</taxon>
        <taxon>Cytophagia</taxon>
        <taxon>Cytophagales</taxon>
        <taxon>Catalimonadaceae</taxon>
        <taxon>Roseihalotalea</taxon>
    </lineage>
</organism>
<name>A0AA49GIN4_9BACT</name>
<evidence type="ECO:0000313" key="3">
    <source>
        <dbReference type="EMBL" id="WKN34354.1"/>
    </source>
</evidence>
<dbReference type="PANTHER" id="PTHR38340">
    <property type="entry name" value="S-LAYER PROTEIN"/>
    <property type="match status" value="1"/>
</dbReference>
<dbReference type="PRINTS" id="PR00313">
    <property type="entry name" value="CABNDNGRPT"/>
</dbReference>
<dbReference type="PANTHER" id="PTHR38340:SF1">
    <property type="entry name" value="S-LAYER PROTEIN"/>
    <property type="match status" value="1"/>
</dbReference>
<dbReference type="InterPro" id="IPR018511">
    <property type="entry name" value="Hemolysin-typ_Ca-bd_CS"/>
</dbReference>
<keyword evidence="2" id="KW-0964">Secreted</keyword>
<dbReference type="Gene3D" id="2.150.10.10">
    <property type="entry name" value="Serralysin-like metalloprotease, C-terminal"/>
    <property type="match status" value="4"/>
</dbReference>
<dbReference type="InterPro" id="IPR050557">
    <property type="entry name" value="RTX_toxin/Mannuronan_C5-epim"/>
</dbReference>
<comment type="subcellular location">
    <subcellularLocation>
        <location evidence="1">Secreted</location>
    </subcellularLocation>
</comment>
<dbReference type="NCBIfam" id="TIGR03661">
    <property type="entry name" value="T1SS_VCA0849"/>
    <property type="match status" value="1"/>
</dbReference>
<dbReference type="GO" id="GO:0005509">
    <property type="term" value="F:calcium ion binding"/>
    <property type="evidence" value="ECO:0007669"/>
    <property type="project" value="InterPro"/>
</dbReference>
<dbReference type="InterPro" id="IPR019960">
    <property type="entry name" value="T1SS_VCA0849"/>
</dbReference>
<proteinExistence type="predicted"/>
<dbReference type="InterPro" id="IPR011049">
    <property type="entry name" value="Serralysin-like_metalloprot_C"/>
</dbReference>
<dbReference type="AlphaFoldDB" id="A0AA49GIN4"/>
<dbReference type="InterPro" id="IPR001343">
    <property type="entry name" value="Hemolysn_Ca-bd"/>
</dbReference>
<dbReference type="SUPFAM" id="SSF51120">
    <property type="entry name" value="beta-Roll"/>
    <property type="match status" value="4"/>
</dbReference>
<dbReference type="GO" id="GO:0005576">
    <property type="term" value="C:extracellular region"/>
    <property type="evidence" value="ECO:0007669"/>
    <property type="project" value="UniProtKB-SubCell"/>
</dbReference>
<reference evidence="3" key="1">
    <citation type="journal article" date="2023" name="Comput. Struct. Biotechnol. J.">
        <title>Discovery of a novel marine Bacteroidetes with a rich repertoire of carbohydrate-active enzymes.</title>
        <authorList>
            <person name="Chen B."/>
            <person name="Liu G."/>
            <person name="Chen Q."/>
            <person name="Wang H."/>
            <person name="Liu L."/>
            <person name="Tang K."/>
        </authorList>
    </citation>
    <scope>NUCLEOTIDE SEQUENCE</scope>
    <source>
        <strain evidence="3">TK19036</strain>
    </source>
</reference>
<accession>A0AA49GIN4</accession>
<sequence>MSTGEISDTIENNSIGETATIALLEDLRDEATTFFLDYYNLSTEGRFEIGGDMPLHAGLWSGINEFAVRPNYIVGTLDDDVDFLGITTWNTAQIPGGYNSDIVNSGPGNDLIYGSEGEDLIDGGDGSDSVDYSNVDAFLDVTSIPGANNYKVDKYYGQTDDSGTADAVDYWYSIENFDGNSANGLRYDGYGGRMKVGDETDNYWYLPYNNAYTVYGYGGDDTIWTYSLNDYLKGGTGSDALHGQNGNDWLEGGSGNDNLYGGLGDDVYVLESGLNYVDEYTGGAQAADVDSLVFKGGLTIDDLTFARTGSNVSISYGGNQVDLYYHNGSSKHIDILDFGGSTVDISTIVIPTYGNADNNTIQGTYSDLYGNYAAASLDDIIYGYGGDDSIQALEGNDTVYAGEGNDYVSGDEDSDLIYGENGNDSLFGDAGNDFIYGGSGIDKLYGGAGADALYGGDGNDELRGDSSSNNAGNDYLDGGAGNDKLWGANGDDTFAYESGDGDDIIYDFNVSGGDVIDLSSFTAYDDVGDLSLSEVARSSYTDTVISLGGGTITIYNVENADLTNSEFIFSGGSSLMVGGSNGTFLSSYEDESFASSGKSAFGHDYNPSYEEYDPIANAARFKTDKNLSEGGRGRDFFTGQGETNDTIAGNDGDDVLTGRYGNDALFGGAGNDRFKWLAQDVGTGIDDLYDFNITRDQDMLDISHILKGHYDPLSNAIEDFVQLHDVGGFTELSVDQTGSGEFTSQNTVARIYGFHSGLDYGSDVTARAEQLNDLVEQRTILV</sequence>
<protein>
    <submittedName>
        <fullName evidence="3">Calcium-binding protein</fullName>
    </submittedName>
</protein>
<evidence type="ECO:0000256" key="1">
    <source>
        <dbReference type="ARBA" id="ARBA00004613"/>
    </source>
</evidence>
<evidence type="ECO:0000256" key="2">
    <source>
        <dbReference type="ARBA" id="ARBA00022525"/>
    </source>
</evidence>
<dbReference type="Pfam" id="PF00353">
    <property type="entry name" value="HemolysinCabind"/>
    <property type="match status" value="7"/>
</dbReference>
<gene>
    <name evidence="3" type="ORF">K4G66_18420</name>
</gene>